<sequence length="83" mass="9288">MKCALVQHASLLNDSRPLTNGFFDADRRLNSRPSWTNCRTKFPITEPVSALAGRGRHGSVWLMHLPYVSLNSSCCSSTHWPTT</sequence>
<protein>
    <submittedName>
        <fullName evidence="1">Uncharacterized protein</fullName>
    </submittedName>
</protein>
<name>A0A5B7EGU4_PORTR</name>
<accession>A0A5B7EGU4</accession>
<dbReference type="EMBL" id="VSRR010002500">
    <property type="protein sequence ID" value="MPC31764.1"/>
    <property type="molecule type" value="Genomic_DNA"/>
</dbReference>
<dbReference type="AlphaFoldDB" id="A0A5B7EGU4"/>
<organism evidence="1 2">
    <name type="scientific">Portunus trituberculatus</name>
    <name type="common">Swimming crab</name>
    <name type="synonym">Neptunus trituberculatus</name>
    <dbReference type="NCBI Taxonomy" id="210409"/>
    <lineage>
        <taxon>Eukaryota</taxon>
        <taxon>Metazoa</taxon>
        <taxon>Ecdysozoa</taxon>
        <taxon>Arthropoda</taxon>
        <taxon>Crustacea</taxon>
        <taxon>Multicrustacea</taxon>
        <taxon>Malacostraca</taxon>
        <taxon>Eumalacostraca</taxon>
        <taxon>Eucarida</taxon>
        <taxon>Decapoda</taxon>
        <taxon>Pleocyemata</taxon>
        <taxon>Brachyura</taxon>
        <taxon>Eubrachyura</taxon>
        <taxon>Portunoidea</taxon>
        <taxon>Portunidae</taxon>
        <taxon>Portuninae</taxon>
        <taxon>Portunus</taxon>
    </lineage>
</organism>
<dbReference type="Proteomes" id="UP000324222">
    <property type="component" value="Unassembled WGS sequence"/>
</dbReference>
<keyword evidence="2" id="KW-1185">Reference proteome</keyword>
<reference evidence="1 2" key="1">
    <citation type="submission" date="2019-05" db="EMBL/GenBank/DDBJ databases">
        <title>Another draft genome of Portunus trituberculatus and its Hox gene families provides insights of decapod evolution.</title>
        <authorList>
            <person name="Jeong J.-H."/>
            <person name="Song I."/>
            <person name="Kim S."/>
            <person name="Choi T."/>
            <person name="Kim D."/>
            <person name="Ryu S."/>
            <person name="Kim W."/>
        </authorList>
    </citation>
    <scope>NUCLEOTIDE SEQUENCE [LARGE SCALE GENOMIC DNA]</scope>
    <source>
        <tissue evidence="1">Muscle</tissue>
    </source>
</reference>
<proteinExistence type="predicted"/>
<evidence type="ECO:0000313" key="2">
    <source>
        <dbReference type="Proteomes" id="UP000324222"/>
    </source>
</evidence>
<comment type="caution">
    <text evidence="1">The sequence shown here is derived from an EMBL/GenBank/DDBJ whole genome shotgun (WGS) entry which is preliminary data.</text>
</comment>
<evidence type="ECO:0000313" key="1">
    <source>
        <dbReference type="EMBL" id="MPC31764.1"/>
    </source>
</evidence>
<gene>
    <name evidence="1" type="ORF">E2C01_025061</name>
</gene>